<evidence type="ECO:0000313" key="5">
    <source>
        <dbReference type="EMBL" id="MDQ0314714.1"/>
    </source>
</evidence>
<dbReference type="InterPro" id="IPR051120">
    <property type="entry name" value="ABC_AA/LPS_Transport"/>
</dbReference>
<dbReference type="InterPro" id="IPR003439">
    <property type="entry name" value="ABC_transporter-like_ATP-bd"/>
</dbReference>
<dbReference type="GO" id="GO:0016887">
    <property type="term" value="F:ATP hydrolysis activity"/>
    <property type="evidence" value="ECO:0007669"/>
    <property type="project" value="InterPro"/>
</dbReference>
<dbReference type="AlphaFoldDB" id="A0AAE4AT69"/>
<evidence type="ECO:0000256" key="2">
    <source>
        <dbReference type="ARBA" id="ARBA00022741"/>
    </source>
</evidence>
<dbReference type="InterPro" id="IPR032823">
    <property type="entry name" value="BCA_ABC_TP_C"/>
</dbReference>
<evidence type="ECO:0000313" key="6">
    <source>
        <dbReference type="Proteomes" id="UP001229244"/>
    </source>
</evidence>
<evidence type="ECO:0000259" key="4">
    <source>
        <dbReference type="PROSITE" id="PS50893"/>
    </source>
</evidence>
<dbReference type="RefSeq" id="WP_306884499.1">
    <property type="nucleotide sequence ID" value="NZ_JAUSUL010000001.1"/>
</dbReference>
<dbReference type="InterPro" id="IPR027417">
    <property type="entry name" value="P-loop_NTPase"/>
</dbReference>
<dbReference type="CDD" id="cd03219">
    <property type="entry name" value="ABC_Mj1267_LivG_branched"/>
    <property type="match status" value="1"/>
</dbReference>
<dbReference type="SUPFAM" id="SSF52540">
    <property type="entry name" value="P-loop containing nucleoside triphosphate hydrolases"/>
    <property type="match status" value="1"/>
</dbReference>
<name>A0AAE4AT69_9HYPH</name>
<evidence type="ECO:0000256" key="3">
    <source>
        <dbReference type="ARBA" id="ARBA00022840"/>
    </source>
</evidence>
<keyword evidence="3 5" id="KW-0067">ATP-binding</keyword>
<feature type="domain" description="ABC transporter" evidence="4">
    <location>
        <begin position="7"/>
        <end position="248"/>
    </location>
</feature>
<proteinExistence type="predicted"/>
<dbReference type="GO" id="GO:0005524">
    <property type="term" value="F:ATP binding"/>
    <property type="evidence" value="ECO:0007669"/>
    <property type="project" value="UniProtKB-KW"/>
</dbReference>
<dbReference type="InterPro" id="IPR003593">
    <property type="entry name" value="AAA+_ATPase"/>
</dbReference>
<gene>
    <name evidence="5" type="ORF">J2S73_001151</name>
</gene>
<dbReference type="GO" id="GO:0005886">
    <property type="term" value="C:plasma membrane"/>
    <property type="evidence" value="ECO:0007669"/>
    <property type="project" value="TreeGrafter"/>
</dbReference>
<dbReference type="EMBL" id="JAUSUL010000001">
    <property type="protein sequence ID" value="MDQ0314714.1"/>
    <property type="molecule type" value="Genomic_DNA"/>
</dbReference>
<dbReference type="PANTHER" id="PTHR45772">
    <property type="entry name" value="CONSERVED COMPONENT OF ABC TRANSPORTER FOR NATURAL AMINO ACIDS-RELATED"/>
    <property type="match status" value="1"/>
</dbReference>
<sequence>MSATPALSVSGLTVAFGGIVAVNNVTLDLPVGARSALIGPNGAGKTTFVNLLTGTLKPTAGTIRIGDKDVTRLDTRARTKLGLTRTFQINTLFPHLTPLESVSLAIAEREDKGGIWWRRLGGFGAIRDEAEALLTQLRLIEHARTPTNELAYGKQRLLEIALALAAKPRILLLDEPAAGIPAGESREVFEVVDALPDDISVLFIEHDMQLVFRFARRIVVLTSGAILTEGTPDEIRANEEVRAAYLGGAHV</sequence>
<dbReference type="PROSITE" id="PS50893">
    <property type="entry name" value="ABC_TRANSPORTER_2"/>
    <property type="match status" value="1"/>
</dbReference>
<dbReference type="PANTHER" id="PTHR45772:SF2">
    <property type="entry name" value="ABC TRANSPORTER ATP-BINDING PROTEIN"/>
    <property type="match status" value="1"/>
</dbReference>
<keyword evidence="6" id="KW-1185">Reference proteome</keyword>
<evidence type="ECO:0000256" key="1">
    <source>
        <dbReference type="ARBA" id="ARBA00022448"/>
    </source>
</evidence>
<keyword evidence="2" id="KW-0547">Nucleotide-binding</keyword>
<organism evidence="5 6">
    <name type="scientific">Amorphus orientalis</name>
    <dbReference type="NCBI Taxonomy" id="649198"/>
    <lineage>
        <taxon>Bacteria</taxon>
        <taxon>Pseudomonadati</taxon>
        <taxon>Pseudomonadota</taxon>
        <taxon>Alphaproteobacteria</taxon>
        <taxon>Hyphomicrobiales</taxon>
        <taxon>Amorphaceae</taxon>
        <taxon>Amorphus</taxon>
    </lineage>
</organism>
<protein>
    <submittedName>
        <fullName evidence="5">Branched-chain amino acid transport system ATP-binding protein</fullName>
    </submittedName>
</protein>
<dbReference type="Proteomes" id="UP001229244">
    <property type="component" value="Unassembled WGS sequence"/>
</dbReference>
<accession>A0AAE4AT69</accession>
<reference evidence="5" key="1">
    <citation type="submission" date="2023-07" db="EMBL/GenBank/DDBJ databases">
        <title>Genomic Encyclopedia of Type Strains, Phase IV (KMG-IV): sequencing the most valuable type-strain genomes for metagenomic binning, comparative biology and taxonomic classification.</title>
        <authorList>
            <person name="Goeker M."/>
        </authorList>
    </citation>
    <scope>NUCLEOTIDE SEQUENCE</scope>
    <source>
        <strain evidence="5">DSM 21202</strain>
    </source>
</reference>
<dbReference type="Pfam" id="PF00005">
    <property type="entry name" value="ABC_tran"/>
    <property type="match status" value="1"/>
</dbReference>
<dbReference type="Gene3D" id="3.40.50.300">
    <property type="entry name" value="P-loop containing nucleotide triphosphate hydrolases"/>
    <property type="match status" value="1"/>
</dbReference>
<comment type="caution">
    <text evidence="5">The sequence shown here is derived from an EMBL/GenBank/DDBJ whole genome shotgun (WGS) entry which is preliminary data.</text>
</comment>
<keyword evidence="1" id="KW-0813">Transport</keyword>
<dbReference type="Pfam" id="PF12399">
    <property type="entry name" value="BCA_ABC_TP_C"/>
    <property type="match status" value="1"/>
</dbReference>
<dbReference type="SMART" id="SM00382">
    <property type="entry name" value="AAA"/>
    <property type="match status" value="1"/>
</dbReference>